<sequence>MTTYLRPLPADALACRYCGRAVHPADAARIEAMPSHGYRPQIAEAEAWKRTVAEAHARADAWGGPPRPGEPGRADPPRMIEFATCSTCAATLDRAATLYAAHPAVAARVGGILADRIRVALFRLDALGDPLTDPVMDDDDVATLTNRLGLGGIADWSEIYSPVHRGGDPSTCASRPWAHLLPEAHENAVTSHRAWRAALLAKRRASIPRPRGRVSCPDGSGCVLCGVADAEAGGTWSSFRASIIALGGRGPNHIEGHLCPADSAVYEAVGSVGPTLLERSVFAHFDPDGTRGSRGLELDRLRAWAVAGRRKPNPTPWAHLVASDASTAALLGQPLPPDPDAARKALDALASHLSESAAAELRALLPVPPHA</sequence>
<dbReference type="RefSeq" id="WP_157428593.1">
    <property type="nucleotide sequence ID" value="NZ_BAAANK010000004.1"/>
</dbReference>
<accession>A0ABN2MQ62</accession>
<dbReference type="Proteomes" id="UP001501746">
    <property type="component" value="Unassembled WGS sequence"/>
</dbReference>
<organism evidence="1 2">
    <name type="scientific">Agromyces salentinus</name>
    <dbReference type="NCBI Taxonomy" id="269421"/>
    <lineage>
        <taxon>Bacteria</taxon>
        <taxon>Bacillati</taxon>
        <taxon>Actinomycetota</taxon>
        <taxon>Actinomycetes</taxon>
        <taxon>Micrococcales</taxon>
        <taxon>Microbacteriaceae</taxon>
        <taxon>Agromyces</taxon>
    </lineage>
</organism>
<name>A0ABN2MQ62_9MICO</name>
<comment type="caution">
    <text evidence="1">The sequence shown here is derived from an EMBL/GenBank/DDBJ whole genome shotgun (WGS) entry which is preliminary data.</text>
</comment>
<gene>
    <name evidence="1" type="ORF">GCM10009750_17120</name>
</gene>
<keyword evidence="2" id="KW-1185">Reference proteome</keyword>
<protein>
    <submittedName>
        <fullName evidence="1">Uncharacterized protein</fullName>
    </submittedName>
</protein>
<evidence type="ECO:0000313" key="2">
    <source>
        <dbReference type="Proteomes" id="UP001501746"/>
    </source>
</evidence>
<evidence type="ECO:0000313" key="1">
    <source>
        <dbReference type="EMBL" id="GAA1833368.1"/>
    </source>
</evidence>
<proteinExistence type="predicted"/>
<reference evidence="1 2" key="1">
    <citation type="journal article" date="2019" name="Int. J. Syst. Evol. Microbiol.">
        <title>The Global Catalogue of Microorganisms (GCM) 10K type strain sequencing project: providing services to taxonomists for standard genome sequencing and annotation.</title>
        <authorList>
            <consortium name="The Broad Institute Genomics Platform"/>
            <consortium name="The Broad Institute Genome Sequencing Center for Infectious Disease"/>
            <person name="Wu L."/>
            <person name="Ma J."/>
        </authorList>
    </citation>
    <scope>NUCLEOTIDE SEQUENCE [LARGE SCALE GENOMIC DNA]</scope>
    <source>
        <strain evidence="1 2">JCM 14323</strain>
    </source>
</reference>
<dbReference type="EMBL" id="BAAANK010000004">
    <property type="protein sequence ID" value="GAA1833368.1"/>
    <property type="molecule type" value="Genomic_DNA"/>
</dbReference>